<feature type="compositionally biased region" description="Polar residues" evidence="1">
    <location>
        <begin position="209"/>
        <end position="218"/>
    </location>
</feature>
<evidence type="ECO:0000256" key="1">
    <source>
        <dbReference type="SAM" id="MobiDB-lite"/>
    </source>
</evidence>
<feature type="region of interest" description="Disordered" evidence="1">
    <location>
        <begin position="182"/>
        <end position="225"/>
    </location>
</feature>
<dbReference type="Gene3D" id="2.40.50.140">
    <property type="entry name" value="Nucleic acid-binding proteins"/>
    <property type="match status" value="1"/>
</dbReference>
<reference evidence="2" key="1">
    <citation type="submission" date="2023-03" db="EMBL/GenBank/DDBJ databases">
        <authorList>
            <person name="Julca I."/>
        </authorList>
    </citation>
    <scope>NUCLEOTIDE SEQUENCE</scope>
</reference>
<dbReference type="Proteomes" id="UP001161247">
    <property type="component" value="Chromosome 3"/>
</dbReference>
<sequence>MTLQVTLWNEHAVTVRDYMGKNTGRVIFALRFRIIKEFNGKWYVQNAKFGGKVFLDLDIDEFNSYRQRFKINVWVIDSTGCATFILWDKDVKHLINRTTLELRRKQADMQKESSNNEDLYDYPIEIDAMLNKQCLFKLDISPNYNPNMSADIKVAKMTDDPDIITEFMAIYKQDIEMNVASQSGDNDHINEDQVTTVSSPVDKQKVRNQESSPRQCNPQIPEKGR</sequence>
<organism evidence="2 3">
    <name type="scientific">Oldenlandia corymbosa var. corymbosa</name>
    <dbReference type="NCBI Taxonomy" id="529605"/>
    <lineage>
        <taxon>Eukaryota</taxon>
        <taxon>Viridiplantae</taxon>
        <taxon>Streptophyta</taxon>
        <taxon>Embryophyta</taxon>
        <taxon>Tracheophyta</taxon>
        <taxon>Spermatophyta</taxon>
        <taxon>Magnoliopsida</taxon>
        <taxon>eudicotyledons</taxon>
        <taxon>Gunneridae</taxon>
        <taxon>Pentapetalae</taxon>
        <taxon>asterids</taxon>
        <taxon>lamiids</taxon>
        <taxon>Gentianales</taxon>
        <taxon>Rubiaceae</taxon>
        <taxon>Rubioideae</taxon>
        <taxon>Spermacoceae</taxon>
        <taxon>Hedyotis-Oldenlandia complex</taxon>
        <taxon>Oldenlandia</taxon>
    </lineage>
</organism>
<accession>A0AAV1CXR2</accession>
<dbReference type="InterPro" id="IPR012340">
    <property type="entry name" value="NA-bd_OB-fold"/>
</dbReference>
<feature type="compositionally biased region" description="Polar residues" evidence="1">
    <location>
        <begin position="192"/>
        <end position="201"/>
    </location>
</feature>
<proteinExistence type="predicted"/>
<protein>
    <submittedName>
        <fullName evidence="2">OLC1v1036374C1</fullName>
    </submittedName>
</protein>
<gene>
    <name evidence="2" type="ORF">OLC1_LOCUS9538</name>
</gene>
<keyword evidence="3" id="KW-1185">Reference proteome</keyword>
<dbReference type="AlphaFoldDB" id="A0AAV1CXR2"/>
<evidence type="ECO:0000313" key="3">
    <source>
        <dbReference type="Proteomes" id="UP001161247"/>
    </source>
</evidence>
<name>A0AAV1CXR2_OLDCO</name>
<dbReference type="EMBL" id="OX459120">
    <property type="protein sequence ID" value="CAI9099534.1"/>
    <property type="molecule type" value="Genomic_DNA"/>
</dbReference>
<evidence type="ECO:0000313" key="2">
    <source>
        <dbReference type="EMBL" id="CAI9099534.1"/>
    </source>
</evidence>
<dbReference type="SUPFAM" id="SSF50249">
    <property type="entry name" value="Nucleic acid-binding proteins"/>
    <property type="match status" value="2"/>
</dbReference>